<keyword evidence="1" id="KW-1133">Transmembrane helix</keyword>
<keyword evidence="3" id="KW-1185">Reference proteome</keyword>
<proteinExistence type="predicted"/>
<evidence type="ECO:0008006" key="4">
    <source>
        <dbReference type="Google" id="ProtNLM"/>
    </source>
</evidence>
<evidence type="ECO:0000313" key="2">
    <source>
        <dbReference type="EMBL" id="QUT07780.1"/>
    </source>
</evidence>
<reference evidence="2" key="1">
    <citation type="submission" date="2021-04" db="EMBL/GenBank/DDBJ databases">
        <title>Isolation of p-tert-butylphenol degrading bacteria Sphingobium phenoxybenzoativorans Tas13 from active sludge.</title>
        <authorList>
            <person name="Li Y."/>
        </authorList>
    </citation>
    <scope>NUCLEOTIDE SEQUENCE</scope>
    <source>
        <strain evidence="2">Tas13</strain>
    </source>
</reference>
<organism evidence="2 3">
    <name type="scientific">Sphingobium phenoxybenzoativorans</name>
    <dbReference type="NCBI Taxonomy" id="1592790"/>
    <lineage>
        <taxon>Bacteria</taxon>
        <taxon>Pseudomonadati</taxon>
        <taxon>Pseudomonadota</taxon>
        <taxon>Alphaproteobacteria</taxon>
        <taxon>Sphingomonadales</taxon>
        <taxon>Sphingomonadaceae</taxon>
        <taxon>Sphingobium</taxon>
    </lineage>
</organism>
<evidence type="ECO:0000313" key="3">
    <source>
        <dbReference type="Proteomes" id="UP000681425"/>
    </source>
</evidence>
<dbReference type="AlphaFoldDB" id="A0A975Q386"/>
<accession>A0A975Q386</accession>
<protein>
    <recommendedName>
        <fullName evidence="4">DUF3618 domain-containing protein</fullName>
    </recommendedName>
</protein>
<name>A0A975Q386_9SPHN</name>
<feature type="transmembrane region" description="Helical" evidence="1">
    <location>
        <begin position="65"/>
        <end position="83"/>
    </location>
</feature>
<keyword evidence="1" id="KW-0472">Membrane</keyword>
<keyword evidence="1" id="KW-0812">Transmembrane</keyword>
<dbReference type="KEGG" id="spph:KFK14_10580"/>
<gene>
    <name evidence="2" type="ORF">KFK14_10580</name>
</gene>
<dbReference type="EMBL" id="CP073910">
    <property type="protein sequence ID" value="QUT07780.1"/>
    <property type="molecule type" value="Genomic_DNA"/>
</dbReference>
<dbReference type="Proteomes" id="UP000681425">
    <property type="component" value="Chromosome"/>
</dbReference>
<dbReference type="RefSeq" id="WP_212610757.1">
    <property type="nucleotide sequence ID" value="NZ_CP073910.1"/>
</dbReference>
<sequence>MSDMDDYRRASAEADVARQRFLSTFGIARDRLSASRLKSRAQAALVEALQDSGKQARSVVTRHRFALGGALAAVIVFVFRRPLTALFKRVYVFGRDKYRERKLSED</sequence>
<evidence type="ECO:0000256" key="1">
    <source>
        <dbReference type="SAM" id="Phobius"/>
    </source>
</evidence>